<dbReference type="AlphaFoldDB" id="A0A195DNG3"/>
<dbReference type="GO" id="GO:0010165">
    <property type="term" value="P:response to X-ray"/>
    <property type="evidence" value="ECO:0007669"/>
    <property type="project" value="TreeGrafter"/>
</dbReference>
<dbReference type="InterPro" id="IPR053962">
    <property type="entry name" value="XRCC4_CC"/>
</dbReference>
<dbReference type="GO" id="GO:0032807">
    <property type="term" value="C:DNA ligase IV complex"/>
    <property type="evidence" value="ECO:0007669"/>
    <property type="project" value="TreeGrafter"/>
</dbReference>
<gene>
    <name evidence="4" type="ORF">ALC57_13623</name>
</gene>
<feature type="domain" description="XRCC4 coiled-coil" evidence="3">
    <location>
        <begin position="118"/>
        <end position="187"/>
    </location>
</feature>
<evidence type="ECO:0000313" key="5">
    <source>
        <dbReference type="Proteomes" id="UP000078492"/>
    </source>
</evidence>
<feature type="compositionally biased region" description="Low complexity" evidence="2">
    <location>
        <begin position="258"/>
        <end position="270"/>
    </location>
</feature>
<dbReference type="Proteomes" id="UP000078492">
    <property type="component" value="Unassembled WGS sequence"/>
</dbReference>
<feature type="coiled-coil region" evidence="1">
    <location>
        <begin position="120"/>
        <end position="147"/>
    </location>
</feature>
<dbReference type="STRING" id="471704.A0A195DNG3"/>
<dbReference type="PANTHER" id="PTHR28559:SF1">
    <property type="entry name" value="DNA REPAIR PROTEIN XRCC4"/>
    <property type="match status" value="1"/>
</dbReference>
<protein>
    <submittedName>
        <fullName evidence="4">DNA repair protein XRCC4</fullName>
    </submittedName>
</protein>
<dbReference type="GO" id="GO:0003677">
    <property type="term" value="F:DNA binding"/>
    <property type="evidence" value="ECO:0007669"/>
    <property type="project" value="InterPro"/>
</dbReference>
<dbReference type="PANTHER" id="PTHR28559">
    <property type="entry name" value="DNA REPAIR PROTEIN XRCC4"/>
    <property type="match status" value="1"/>
</dbReference>
<dbReference type="GO" id="GO:0005958">
    <property type="term" value="C:DNA-dependent protein kinase-DNA ligase 4 complex"/>
    <property type="evidence" value="ECO:0007669"/>
    <property type="project" value="TreeGrafter"/>
</dbReference>
<dbReference type="SUPFAM" id="SSF58022">
    <property type="entry name" value="XRCC4, C-terminal oligomerization domain"/>
    <property type="match status" value="1"/>
</dbReference>
<reference evidence="4 5" key="1">
    <citation type="submission" date="2015-09" db="EMBL/GenBank/DDBJ databases">
        <title>Trachymyrmex cornetzi WGS genome.</title>
        <authorList>
            <person name="Nygaard S."/>
            <person name="Hu H."/>
            <person name="Boomsma J."/>
            <person name="Zhang G."/>
        </authorList>
    </citation>
    <scope>NUCLEOTIDE SEQUENCE [LARGE SCALE GENOMIC DNA]</scope>
    <source>
        <strain evidence="4">Tcor2-1</strain>
        <tissue evidence="4">Whole body</tissue>
    </source>
</reference>
<keyword evidence="1" id="KW-0175">Coiled coil</keyword>
<dbReference type="EMBL" id="KQ980724">
    <property type="protein sequence ID" value="KYN14039.1"/>
    <property type="molecule type" value="Genomic_DNA"/>
</dbReference>
<sequence>MINASVSQLVNQVDNSNFTLYTEWENTSFKIIVLRTCTLPLSGEMHVENANYFLNHLDESFETYLEKTKQAFSGKNADIQFFLQDESYGTTFTWKQQNILTRGEIAMHSLSNILILSDTLKQSLELYQQYQERALALEKENEYLKKSNTELIVDLEEIINKKDTMEKDLYMKFLLLLNTKKKKIRELQEALNNTKKTTTKSVFNETTDDESDGSDVKSEKMLDTKPSKLKKQKMNYKNDQKVIPKSSKKNFNRRMNFSSSEDTSPEPSTSKVKLTLQNTYDTVKSKRVLNYSEEEYNSSEEDMFS</sequence>
<evidence type="ECO:0000259" key="3">
    <source>
        <dbReference type="Pfam" id="PF21924"/>
    </source>
</evidence>
<organism evidence="4 5">
    <name type="scientific">Trachymyrmex cornetzi</name>
    <dbReference type="NCBI Taxonomy" id="471704"/>
    <lineage>
        <taxon>Eukaryota</taxon>
        <taxon>Metazoa</taxon>
        <taxon>Ecdysozoa</taxon>
        <taxon>Arthropoda</taxon>
        <taxon>Hexapoda</taxon>
        <taxon>Insecta</taxon>
        <taxon>Pterygota</taxon>
        <taxon>Neoptera</taxon>
        <taxon>Endopterygota</taxon>
        <taxon>Hymenoptera</taxon>
        <taxon>Apocrita</taxon>
        <taxon>Aculeata</taxon>
        <taxon>Formicoidea</taxon>
        <taxon>Formicidae</taxon>
        <taxon>Myrmicinae</taxon>
        <taxon>Trachymyrmex</taxon>
    </lineage>
</organism>
<dbReference type="GO" id="GO:0006303">
    <property type="term" value="P:double-strand break repair via nonhomologous end joining"/>
    <property type="evidence" value="ECO:0007669"/>
    <property type="project" value="TreeGrafter"/>
</dbReference>
<evidence type="ECO:0000256" key="2">
    <source>
        <dbReference type="SAM" id="MobiDB-lite"/>
    </source>
</evidence>
<dbReference type="OrthoDB" id="8064436at2759"/>
<accession>A0A195DNG3</accession>
<dbReference type="Gene3D" id="1.20.5.370">
    <property type="match status" value="1"/>
</dbReference>
<dbReference type="InterPro" id="IPR010585">
    <property type="entry name" value="DNA_repair_prot_XRCC4"/>
</dbReference>
<proteinExistence type="predicted"/>
<evidence type="ECO:0000313" key="4">
    <source>
        <dbReference type="EMBL" id="KYN14039.1"/>
    </source>
</evidence>
<feature type="compositionally biased region" description="Basic and acidic residues" evidence="2">
    <location>
        <begin position="214"/>
        <end position="226"/>
    </location>
</feature>
<evidence type="ECO:0000256" key="1">
    <source>
        <dbReference type="SAM" id="Coils"/>
    </source>
</evidence>
<dbReference type="GO" id="GO:0006310">
    <property type="term" value="P:DNA recombination"/>
    <property type="evidence" value="ECO:0007669"/>
    <property type="project" value="InterPro"/>
</dbReference>
<dbReference type="KEGG" id="tcz:108766068"/>
<dbReference type="Pfam" id="PF21924">
    <property type="entry name" value="XRCC4_CC"/>
    <property type="match status" value="1"/>
</dbReference>
<feature type="region of interest" description="Disordered" evidence="2">
    <location>
        <begin position="201"/>
        <end position="275"/>
    </location>
</feature>
<name>A0A195DNG3_9HYME</name>
<keyword evidence="5" id="KW-1185">Reference proteome</keyword>
<dbReference type="InterPro" id="IPR014751">
    <property type="entry name" value="XRCC4-like_C"/>
</dbReference>